<dbReference type="PANTHER" id="PTHR47756">
    <property type="entry name" value="BLL6612 PROTEIN-RELATED"/>
    <property type="match status" value="1"/>
</dbReference>
<dbReference type="EMBL" id="SPVF01000105">
    <property type="protein sequence ID" value="TFW22602.1"/>
    <property type="molecule type" value="Genomic_DNA"/>
</dbReference>
<keyword evidence="2" id="KW-1185">Reference proteome</keyword>
<sequence>ATDWPRIAALYDALAQLLPSPVVELNRAVALSMAFGPAEGLALADTLQDEPSLRDYHLLPSVRGDLLAKLGRNEEARAEFERAAALTQNERERTLLQARAQACAIQLSRSS</sequence>
<organism evidence="1 2">
    <name type="scientific">Zemynaea arenosa</name>
    <dbReference type="NCBI Taxonomy" id="2561931"/>
    <lineage>
        <taxon>Bacteria</taxon>
        <taxon>Pseudomonadati</taxon>
        <taxon>Pseudomonadota</taxon>
        <taxon>Betaproteobacteria</taxon>
        <taxon>Burkholderiales</taxon>
        <taxon>Oxalobacteraceae</taxon>
        <taxon>Telluria group</taxon>
        <taxon>Zemynaea</taxon>
    </lineage>
</organism>
<dbReference type="Proteomes" id="UP000298438">
    <property type="component" value="Unassembled WGS sequence"/>
</dbReference>
<comment type="caution">
    <text evidence="1">The sequence shown here is derived from an EMBL/GenBank/DDBJ whole genome shotgun (WGS) entry which is preliminary data.</text>
</comment>
<gene>
    <name evidence="1" type="ORF">E4L96_07670</name>
</gene>
<proteinExistence type="predicted"/>
<dbReference type="PANTHER" id="PTHR47756:SF1">
    <property type="entry name" value="BLL0085 PROTEIN"/>
    <property type="match status" value="1"/>
</dbReference>
<feature type="non-terminal residue" evidence="1">
    <location>
        <position position="1"/>
    </location>
</feature>
<reference evidence="1 2" key="1">
    <citation type="submission" date="2019-03" db="EMBL/GenBank/DDBJ databases">
        <title>Draft Genome Sequence of Massilia arenosa sp. nov., a Novel Massilia Species Isolated from a Sandy-loam Maize Soil.</title>
        <authorList>
            <person name="Raths R."/>
            <person name="Peta V."/>
            <person name="Bucking H."/>
        </authorList>
    </citation>
    <scope>NUCLEOTIDE SEQUENCE [LARGE SCALE GENOMIC DNA]</scope>
    <source>
        <strain evidence="1 2">MC02</strain>
    </source>
</reference>
<accession>A0A4Y9SFW4</accession>
<protein>
    <submittedName>
        <fullName evidence="1">RNA polymerase subunit sigma-24</fullName>
    </submittedName>
</protein>
<dbReference type="AlphaFoldDB" id="A0A4Y9SFW4"/>
<evidence type="ECO:0000313" key="1">
    <source>
        <dbReference type="EMBL" id="TFW22602.1"/>
    </source>
</evidence>
<evidence type="ECO:0000313" key="2">
    <source>
        <dbReference type="Proteomes" id="UP000298438"/>
    </source>
</evidence>
<name>A0A4Y9SFW4_9BURK</name>